<reference evidence="14" key="1">
    <citation type="journal article" date="2019" name="Int. J. Syst. Evol. Microbiol.">
        <title>The Global Catalogue of Microorganisms (GCM) 10K type strain sequencing project: providing services to taxonomists for standard genome sequencing and annotation.</title>
        <authorList>
            <consortium name="The Broad Institute Genomics Platform"/>
            <consortium name="The Broad Institute Genome Sequencing Center for Infectious Disease"/>
            <person name="Wu L."/>
            <person name="Ma J."/>
        </authorList>
    </citation>
    <scope>NUCLEOTIDE SEQUENCE [LARGE SCALE GENOMIC DNA]</scope>
    <source>
        <strain evidence="14">CCUG 39402</strain>
    </source>
</reference>
<name>A0ABW1TWT0_9BURK</name>
<keyword evidence="7 9" id="KW-0408">Iron</keyword>
<dbReference type="Pfam" id="PF03239">
    <property type="entry name" value="FTR1"/>
    <property type="match status" value="1"/>
</dbReference>
<dbReference type="Gene3D" id="1.10.760.10">
    <property type="entry name" value="Cytochrome c-like domain"/>
    <property type="match status" value="1"/>
</dbReference>
<feature type="transmembrane region" description="Helical" evidence="10">
    <location>
        <begin position="459"/>
        <end position="476"/>
    </location>
</feature>
<comment type="similarity">
    <text evidence="2">Belongs to the oxidase-dependent Fe transporter (OFeT) (TC 9.A.10.1) family.</text>
</comment>
<dbReference type="SUPFAM" id="SSF46626">
    <property type="entry name" value="Cytochrome c"/>
    <property type="match status" value="1"/>
</dbReference>
<evidence type="ECO:0000256" key="2">
    <source>
        <dbReference type="ARBA" id="ARBA00008333"/>
    </source>
</evidence>
<organism evidence="13 14">
    <name type="scientific">Polaromonas aquatica</name>
    <dbReference type="NCBI Taxonomy" id="332657"/>
    <lineage>
        <taxon>Bacteria</taxon>
        <taxon>Pseudomonadati</taxon>
        <taxon>Pseudomonadota</taxon>
        <taxon>Betaproteobacteria</taxon>
        <taxon>Burkholderiales</taxon>
        <taxon>Comamonadaceae</taxon>
        <taxon>Polaromonas</taxon>
    </lineage>
</organism>
<evidence type="ECO:0000256" key="5">
    <source>
        <dbReference type="ARBA" id="ARBA00022723"/>
    </source>
</evidence>
<feature type="signal peptide" evidence="11">
    <location>
        <begin position="1"/>
        <end position="25"/>
    </location>
</feature>
<evidence type="ECO:0000256" key="3">
    <source>
        <dbReference type="ARBA" id="ARBA00022617"/>
    </source>
</evidence>
<evidence type="ECO:0000313" key="13">
    <source>
        <dbReference type="EMBL" id="MFC6282121.1"/>
    </source>
</evidence>
<feature type="transmembrane region" description="Helical" evidence="10">
    <location>
        <begin position="534"/>
        <end position="555"/>
    </location>
</feature>
<gene>
    <name evidence="13" type="ORF">ACFQND_12880</name>
</gene>
<evidence type="ECO:0000256" key="11">
    <source>
        <dbReference type="SAM" id="SignalP"/>
    </source>
</evidence>
<dbReference type="InterPro" id="IPR009056">
    <property type="entry name" value="Cyt_c-like_dom"/>
</dbReference>
<dbReference type="Pfam" id="PF13442">
    <property type="entry name" value="Cytochrome_CBB3"/>
    <property type="match status" value="1"/>
</dbReference>
<dbReference type="PROSITE" id="PS51007">
    <property type="entry name" value="CYTC"/>
    <property type="match status" value="1"/>
</dbReference>
<keyword evidence="11" id="KW-0732">Signal</keyword>
<evidence type="ECO:0000256" key="7">
    <source>
        <dbReference type="ARBA" id="ARBA00023004"/>
    </source>
</evidence>
<dbReference type="InterPro" id="IPR036909">
    <property type="entry name" value="Cyt_c-like_dom_sf"/>
</dbReference>
<evidence type="ECO:0000313" key="14">
    <source>
        <dbReference type="Proteomes" id="UP001596270"/>
    </source>
</evidence>
<feature type="domain" description="Cytochrome c" evidence="12">
    <location>
        <begin position="134"/>
        <end position="278"/>
    </location>
</feature>
<dbReference type="Proteomes" id="UP001596270">
    <property type="component" value="Unassembled WGS sequence"/>
</dbReference>
<comment type="subcellular location">
    <subcellularLocation>
        <location evidence="1">Membrane</location>
        <topology evidence="1">Multi-pass membrane protein</topology>
    </subcellularLocation>
</comment>
<evidence type="ECO:0000256" key="9">
    <source>
        <dbReference type="PROSITE-ProRule" id="PRU00433"/>
    </source>
</evidence>
<keyword evidence="6 10" id="KW-1133">Transmembrane helix</keyword>
<evidence type="ECO:0000256" key="10">
    <source>
        <dbReference type="SAM" id="Phobius"/>
    </source>
</evidence>
<feature type="transmembrane region" description="Helical" evidence="10">
    <location>
        <begin position="567"/>
        <end position="589"/>
    </location>
</feature>
<keyword evidence="8 10" id="KW-0472">Membrane</keyword>
<evidence type="ECO:0000256" key="6">
    <source>
        <dbReference type="ARBA" id="ARBA00022989"/>
    </source>
</evidence>
<dbReference type="PANTHER" id="PTHR31632">
    <property type="entry name" value="IRON TRANSPORTER FTH1"/>
    <property type="match status" value="1"/>
</dbReference>
<protein>
    <submittedName>
        <fullName evidence="13">FTR1 family protein</fullName>
    </submittedName>
</protein>
<dbReference type="EMBL" id="JBHSRS010000068">
    <property type="protein sequence ID" value="MFC6282121.1"/>
    <property type="molecule type" value="Genomic_DNA"/>
</dbReference>
<keyword evidence="14" id="KW-1185">Reference proteome</keyword>
<comment type="caution">
    <text evidence="13">The sequence shown here is derived from an EMBL/GenBank/DDBJ whole genome shotgun (WGS) entry which is preliminary data.</text>
</comment>
<keyword evidence="4 10" id="KW-0812">Transmembrane</keyword>
<keyword evidence="3 9" id="KW-0349">Heme</keyword>
<evidence type="ECO:0000256" key="8">
    <source>
        <dbReference type="ARBA" id="ARBA00023136"/>
    </source>
</evidence>
<feature type="transmembrane region" description="Helical" evidence="10">
    <location>
        <begin position="388"/>
        <end position="413"/>
    </location>
</feature>
<feature type="transmembrane region" description="Helical" evidence="10">
    <location>
        <begin position="497"/>
        <end position="514"/>
    </location>
</feature>
<evidence type="ECO:0000259" key="12">
    <source>
        <dbReference type="PROSITE" id="PS51007"/>
    </source>
</evidence>
<evidence type="ECO:0000256" key="1">
    <source>
        <dbReference type="ARBA" id="ARBA00004141"/>
    </source>
</evidence>
<dbReference type="InterPro" id="IPR004923">
    <property type="entry name" value="FTR1/Fip1/EfeU"/>
</dbReference>
<dbReference type="RefSeq" id="WP_371435605.1">
    <property type="nucleotide sequence ID" value="NZ_JBHSRS010000068.1"/>
</dbReference>
<feature type="transmembrane region" description="Helical" evidence="10">
    <location>
        <begin position="609"/>
        <end position="634"/>
    </location>
</feature>
<proteinExistence type="inferred from homology"/>
<feature type="transmembrane region" description="Helical" evidence="10">
    <location>
        <begin position="425"/>
        <end position="447"/>
    </location>
</feature>
<evidence type="ECO:0000256" key="4">
    <source>
        <dbReference type="ARBA" id="ARBA00022692"/>
    </source>
</evidence>
<dbReference type="PANTHER" id="PTHR31632:SF2">
    <property type="entry name" value="PLASMA MEMBRANE IRON PERMEASE"/>
    <property type="match status" value="1"/>
</dbReference>
<feature type="chain" id="PRO_5045692968" evidence="11">
    <location>
        <begin position="26"/>
        <end position="644"/>
    </location>
</feature>
<sequence length="644" mass="69393">MFSYKSIWVKLVLSACLLGTPLAQAQDLAAQSQAKQIWQLLDYVAVDYGKAVKDGQTVSENEYKEMQEFAQAAETQLAALPIVPGKPELLKKAAALRVSITSKAASSTVSDLAHSLSSALLLSYPVPMSPSKLPDLQQGAKLYQSQCAACHGASGHADGPLASKLSPPPIALADHERARERSVFALQQIVTQGVKGTSMRSFAELSEDERWNVAYFASTLSYTDHDRQEGARLWSTQPNLRAAIPTFPKLSETSESALAKTVGVDNAKPVMAYLRSTPDTLDAQSADSLVIAKEKLKASMAALDRGDTPLALRLALSAYLDGFEPVEPALAAKNRPLFEDIEKNMGAFRSSISAGQVEQARTMEKRLQVLLTEGQSALGASNDPLSTYLGALTILLREGLEALLVVVAILAFLKKAERADVLPYVHAGWVAALVAGGLTWGVATYLVELSGASREMTEGFSAVFASLVLLAVGVWMHQKSMAGRWQAYVKQKLSSALNRKSAMMLFLLSFITVYREVFETVLFYAALWTQDNGIYLLAGLGSGIVILAGVAWLLLRSSARLPISQFFLYSSALVGILAIVLMGKGIAALQKVGLLENTPMLIPRVDALGVYPSLQTIGAQVLVILIIVASLVYNRMSQRTVAKR</sequence>
<accession>A0ABW1TWT0</accession>
<keyword evidence="5 9" id="KW-0479">Metal-binding</keyword>